<dbReference type="Gene3D" id="1.20.1250.20">
    <property type="entry name" value="MFS general substrate transporter like domains"/>
    <property type="match status" value="1"/>
</dbReference>
<dbReference type="PANTHER" id="PTHR23537">
    <property type="match status" value="1"/>
</dbReference>
<organism evidence="2 3">
    <name type="scientific">Cedecea neteri</name>
    <dbReference type="NCBI Taxonomy" id="158822"/>
    <lineage>
        <taxon>Bacteria</taxon>
        <taxon>Pseudomonadati</taxon>
        <taxon>Pseudomonadota</taxon>
        <taxon>Gammaproteobacteria</taxon>
        <taxon>Enterobacterales</taxon>
        <taxon>Enterobacteriaceae</taxon>
        <taxon>Cedecea</taxon>
    </lineage>
</organism>
<keyword evidence="1" id="KW-1133">Transmembrane helix</keyword>
<evidence type="ECO:0000313" key="3">
    <source>
        <dbReference type="Proteomes" id="UP000251197"/>
    </source>
</evidence>
<proteinExistence type="predicted"/>
<evidence type="ECO:0000313" key="2">
    <source>
        <dbReference type="EMBL" id="SQC93812.1"/>
    </source>
</evidence>
<sequence length="131" mass="13587">MHFRPEIRALLLALAGAVVLAIGMGYGRFSYTGILPVMLKEGRLSLHQGNLAASANYAGYLIGALLLARAKPADARRLNMVSVGLTICGLLLLAWITSPWAVVAIRGLAGLLSAVSLIAASIVAAAAHETP</sequence>
<dbReference type="SUPFAM" id="SSF103473">
    <property type="entry name" value="MFS general substrate transporter"/>
    <property type="match status" value="1"/>
</dbReference>
<reference evidence="2 3" key="1">
    <citation type="submission" date="2018-06" db="EMBL/GenBank/DDBJ databases">
        <authorList>
            <consortium name="Pathogen Informatics"/>
            <person name="Doyle S."/>
        </authorList>
    </citation>
    <scope>NUCLEOTIDE SEQUENCE [LARGE SCALE GENOMIC DNA]</scope>
    <source>
        <strain evidence="2 3">NCTC12120</strain>
    </source>
</reference>
<dbReference type="GO" id="GO:0005886">
    <property type="term" value="C:plasma membrane"/>
    <property type="evidence" value="ECO:0007669"/>
    <property type="project" value="TreeGrafter"/>
</dbReference>
<dbReference type="EMBL" id="UAVU01000011">
    <property type="protein sequence ID" value="SQC93812.1"/>
    <property type="molecule type" value="Genomic_DNA"/>
</dbReference>
<accession>A0A2X3IN42</accession>
<dbReference type="InterPro" id="IPR036259">
    <property type="entry name" value="MFS_trans_sf"/>
</dbReference>
<name>A0A2X3IN42_9ENTR</name>
<dbReference type="PANTHER" id="PTHR23537:SF1">
    <property type="entry name" value="SUGAR TRANSPORTER"/>
    <property type="match status" value="1"/>
</dbReference>
<dbReference type="Pfam" id="PF06779">
    <property type="entry name" value="MFS_4"/>
    <property type="match status" value="1"/>
</dbReference>
<evidence type="ECO:0000256" key="1">
    <source>
        <dbReference type="SAM" id="Phobius"/>
    </source>
</evidence>
<feature type="transmembrane region" description="Helical" evidence="1">
    <location>
        <begin position="49"/>
        <end position="68"/>
    </location>
</feature>
<keyword evidence="1" id="KW-0812">Transmembrane</keyword>
<dbReference type="AlphaFoldDB" id="A0A2X3IN42"/>
<feature type="transmembrane region" description="Helical" evidence="1">
    <location>
        <begin position="80"/>
        <end position="102"/>
    </location>
</feature>
<protein>
    <submittedName>
        <fullName evidence="2">Protein of uncharacterized function (DUF1228)</fullName>
    </submittedName>
</protein>
<keyword evidence="1" id="KW-0472">Membrane</keyword>
<feature type="transmembrane region" description="Helical" evidence="1">
    <location>
        <begin position="108"/>
        <end position="127"/>
    </location>
</feature>
<dbReference type="Proteomes" id="UP000251197">
    <property type="component" value="Unassembled WGS sequence"/>
</dbReference>
<dbReference type="InterPro" id="IPR010645">
    <property type="entry name" value="MFS_4"/>
</dbReference>
<gene>
    <name evidence="2" type="ORF">NCTC12120_06927</name>
</gene>